<dbReference type="Gene3D" id="3.40.50.1000">
    <property type="entry name" value="HAD superfamily/HAD-like"/>
    <property type="match status" value="1"/>
</dbReference>
<dbReference type="SUPFAM" id="SSF56784">
    <property type="entry name" value="HAD-like"/>
    <property type="match status" value="1"/>
</dbReference>
<gene>
    <name evidence="1" type="ORF">NUM_07160</name>
</gene>
<accession>A0A8J4EIP1</accession>
<organism evidence="1 2">
    <name type="scientific">Actinocatenispora comari</name>
    <dbReference type="NCBI Taxonomy" id="2807577"/>
    <lineage>
        <taxon>Bacteria</taxon>
        <taxon>Bacillati</taxon>
        <taxon>Actinomycetota</taxon>
        <taxon>Actinomycetes</taxon>
        <taxon>Micromonosporales</taxon>
        <taxon>Micromonosporaceae</taxon>
        <taxon>Actinocatenispora</taxon>
    </lineage>
</organism>
<dbReference type="AlphaFoldDB" id="A0A8J4EIP1"/>
<reference evidence="2" key="1">
    <citation type="journal article" date="2021" name="Int. J. Syst. Evol. Microbiol.">
        <title>Actinocatenispora comari sp. nov., an endophytic actinomycete isolated from aerial parts of Comarum salesowianum.</title>
        <authorList>
            <person name="Oyunbileg N."/>
            <person name="Iizaka Y."/>
            <person name="Hamada M."/>
            <person name="Davaapurev B.O."/>
            <person name="Fukumoto A."/>
            <person name="Tsetseg B."/>
            <person name="Kato F."/>
            <person name="Tamura T."/>
            <person name="Batkhuu J."/>
            <person name="Anzai Y."/>
        </authorList>
    </citation>
    <scope>NUCLEOTIDE SEQUENCE [LARGE SCALE GENOMIC DNA]</scope>
    <source>
        <strain evidence="2">NUM-2625</strain>
    </source>
</reference>
<proteinExistence type="predicted"/>
<dbReference type="Pfam" id="PF08282">
    <property type="entry name" value="Hydrolase_3"/>
    <property type="match status" value="1"/>
</dbReference>
<dbReference type="Proteomes" id="UP000614996">
    <property type="component" value="Unassembled WGS sequence"/>
</dbReference>
<evidence type="ECO:0000313" key="1">
    <source>
        <dbReference type="EMBL" id="GIL25461.1"/>
    </source>
</evidence>
<dbReference type="InterPro" id="IPR023214">
    <property type="entry name" value="HAD_sf"/>
</dbReference>
<keyword evidence="2" id="KW-1185">Reference proteome</keyword>
<evidence type="ECO:0000313" key="2">
    <source>
        <dbReference type="Proteomes" id="UP000614996"/>
    </source>
</evidence>
<sequence>MSITIDVPGGSALVLDHLVLDVNGTITNRGVLIPGVAARIARLRETFDVHLLTADTYGTADEISAALDVPAERVTDGVAKVAALQRLGGDSCVAIGNGANDELMLRTVGLGIAVLGPEGASPRTLAAADLVCGSILTALDLLTEPRALTSTLRH</sequence>
<dbReference type="InterPro" id="IPR036412">
    <property type="entry name" value="HAD-like_sf"/>
</dbReference>
<protein>
    <recommendedName>
        <fullName evidence="3">ATPase P</fullName>
    </recommendedName>
</protein>
<evidence type="ECO:0008006" key="3">
    <source>
        <dbReference type="Google" id="ProtNLM"/>
    </source>
</evidence>
<dbReference type="EMBL" id="BOPO01000006">
    <property type="protein sequence ID" value="GIL25461.1"/>
    <property type="molecule type" value="Genomic_DNA"/>
</dbReference>
<dbReference type="RefSeq" id="WP_207123074.1">
    <property type="nucleotide sequence ID" value="NZ_BOPO01000006.1"/>
</dbReference>
<comment type="caution">
    <text evidence="1">The sequence shown here is derived from an EMBL/GenBank/DDBJ whole genome shotgun (WGS) entry which is preliminary data.</text>
</comment>
<name>A0A8J4EIP1_9ACTN</name>